<dbReference type="AlphaFoldDB" id="A0A7L9WJ20"/>
<evidence type="ECO:0000256" key="5">
    <source>
        <dbReference type="HAMAP-Rule" id="MF_02126"/>
    </source>
</evidence>
<dbReference type="InterPro" id="IPR002052">
    <property type="entry name" value="DNA_methylase_N6_adenine_CS"/>
</dbReference>
<name>A0A7L9WJ20_9RHOB</name>
<dbReference type="CDD" id="cd02440">
    <property type="entry name" value="AdoMet_MTases"/>
    <property type="match status" value="1"/>
</dbReference>
<evidence type="ECO:0000313" key="8">
    <source>
        <dbReference type="EMBL" id="QOL80239.1"/>
    </source>
</evidence>
<dbReference type="SUPFAM" id="SSF53335">
    <property type="entry name" value="S-adenosyl-L-methionine-dependent methyltransferases"/>
    <property type="match status" value="1"/>
</dbReference>
<evidence type="ECO:0000313" key="9">
    <source>
        <dbReference type="Proteomes" id="UP000594118"/>
    </source>
</evidence>
<dbReference type="InterPro" id="IPR040758">
    <property type="entry name" value="PrmC_N"/>
</dbReference>
<comment type="function">
    <text evidence="5">Methylates the class 1 translation termination release factors RF1/PrfA and RF2/PrfB on the glutamine residue of the universally conserved GGQ motif.</text>
</comment>
<dbReference type="GO" id="GO:0032259">
    <property type="term" value="P:methylation"/>
    <property type="evidence" value="ECO:0007669"/>
    <property type="project" value="UniProtKB-KW"/>
</dbReference>
<feature type="binding site" evidence="5">
    <location>
        <position position="140"/>
    </location>
    <ligand>
        <name>S-adenosyl-L-methionine</name>
        <dbReference type="ChEBI" id="CHEBI:59789"/>
    </ligand>
</feature>
<keyword evidence="9" id="KW-1185">Reference proteome</keyword>
<dbReference type="PANTHER" id="PTHR18895">
    <property type="entry name" value="HEMK METHYLTRANSFERASE"/>
    <property type="match status" value="1"/>
</dbReference>
<dbReference type="Gene3D" id="3.40.50.150">
    <property type="entry name" value="Vaccinia Virus protein VP39"/>
    <property type="match status" value="1"/>
</dbReference>
<feature type="domain" description="Methyltransferase small" evidence="6">
    <location>
        <begin position="98"/>
        <end position="212"/>
    </location>
</feature>
<feature type="domain" description="Release factor glutamine methyltransferase N-terminal" evidence="7">
    <location>
        <begin position="8"/>
        <end position="76"/>
    </location>
</feature>
<evidence type="ECO:0000256" key="4">
    <source>
        <dbReference type="ARBA" id="ARBA00048391"/>
    </source>
</evidence>
<evidence type="ECO:0000259" key="6">
    <source>
        <dbReference type="Pfam" id="PF05175"/>
    </source>
</evidence>
<comment type="catalytic activity">
    <reaction evidence="4 5">
        <text>L-glutaminyl-[peptide chain release factor] + S-adenosyl-L-methionine = N(5)-methyl-L-glutaminyl-[peptide chain release factor] + S-adenosyl-L-homocysteine + H(+)</text>
        <dbReference type="Rhea" id="RHEA:42896"/>
        <dbReference type="Rhea" id="RHEA-COMP:10271"/>
        <dbReference type="Rhea" id="RHEA-COMP:10272"/>
        <dbReference type="ChEBI" id="CHEBI:15378"/>
        <dbReference type="ChEBI" id="CHEBI:30011"/>
        <dbReference type="ChEBI" id="CHEBI:57856"/>
        <dbReference type="ChEBI" id="CHEBI:59789"/>
        <dbReference type="ChEBI" id="CHEBI:61891"/>
        <dbReference type="EC" id="2.1.1.297"/>
    </reaction>
</comment>
<dbReference type="Pfam" id="PF05175">
    <property type="entry name" value="MTS"/>
    <property type="match status" value="1"/>
</dbReference>
<accession>A0A7L9WJ20</accession>
<evidence type="ECO:0000256" key="3">
    <source>
        <dbReference type="ARBA" id="ARBA00022691"/>
    </source>
</evidence>
<dbReference type="InterPro" id="IPR019874">
    <property type="entry name" value="RF_methyltr_PrmC"/>
</dbReference>
<dbReference type="KEGG" id="pshq:F3W81_05025"/>
<feature type="binding site" evidence="5">
    <location>
        <position position="169"/>
    </location>
    <ligand>
        <name>S-adenosyl-L-methionine</name>
        <dbReference type="ChEBI" id="CHEBI:59789"/>
    </ligand>
</feature>
<dbReference type="EC" id="2.1.1.297" evidence="5"/>
<protein>
    <recommendedName>
        <fullName evidence="5">Release factor glutamine methyltransferase</fullName>
        <shortName evidence="5">RF MTase</shortName>
        <ecNumber evidence="5">2.1.1.297</ecNumber>
    </recommendedName>
    <alternativeName>
        <fullName evidence="5">N5-glutamine methyltransferase PrmC</fullName>
    </alternativeName>
    <alternativeName>
        <fullName evidence="5">Protein-(glutamine-N5) MTase PrmC</fullName>
    </alternativeName>
    <alternativeName>
        <fullName evidence="5">Protein-glutamine N-methyltransferase PrmC</fullName>
    </alternativeName>
</protein>
<comment type="similarity">
    <text evidence="5">Belongs to the protein N5-glutamine methyltransferase family. PrmC subfamily.</text>
</comment>
<feature type="binding site" evidence="5">
    <location>
        <begin position="117"/>
        <end position="121"/>
    </location>
    <ligand>
        <name>S-adenosyl-L-methionine</name>
        <dbReference type="ChEBI" id="CHEBI:59789"/>
    </ligand>
</feature>
<feature type="binding site" evidence="5">
    <location>
        <begin position="183"/>
        <end position="186"/>
    </location>
    <ligand>
        <name>substrate</name>
    </ligand>
</feature>
<sequence>MTPTGLILRDASVRLRAAGVEDAMRDARRLLAHLLGIAAERLVVDMPAGLSAAQEAEFAALVARRAAREPLSHITGSRLFYGRAFQVSADVLDPRPETETLIEQALQAPFRDVLDLGLGSGCVLLTLLAERGEATGVGADLSPAALQVAAGNAADLGVAARASFVLSDWFDAIEGAFDLIVSNPPYISEAEMAELSPEVLHEPRMALTPGGDGLSPYRVIAAGAGRHLRNGGRLLVEIGWQQGPAVQQIFRDAGLAQVQVHSDLGGKDRVVSALRSGASPG</sequence>
<proteinExistence type="inferred from homology"/>
<dbReference type="EMBL" id="CP045201">
    <property type="protein sequence ID" value="QOL80239.1"/>
    <property type="molecule type" value="Genomic_DNA"/>
</dbReference>
<dbReference type="InterPro" id="IPR029063">
    <property type="entry name" value="SAM-dependent_MTases_sf"/>
</dbReference>
<dbReference type="InterPro" id="IPR004556">
    <property type="entry name" value="HemK-like"/>
</dbReference>
<dbReference type="HAMAP" id="MF_02126">
    <property type="entry name" value="RF_methyltr_PrmC"/>
    <property type="match status" value="1"/>
</dbReference>
<dbReference type="InterPro" id="IPR007848">
    <property type="entry name" value="Small_mtfrase_dom"/>
</dbReference>
<dbReference type="GO" id="GO:0003676">
    <property type="term" value="F:nucleic acid binding"/>
    <property type="evidence" value="ECO:0007669"/>
    <property type="project" value="InterPro"/>
</dbReference>
<dbReference type="NCBIfam" id="TIGR00536">
    <property type="entry name" value="hemK_fam"/>
    <property type="match status" value="1"/>
</dbReference>
<keyword evidence="1 5" id="KW-0489">Methyltransferase</keyword>
<reference evidence="8 9" key="1">
    <citation type="submission" date="2019-10" db="EMBL/GenBank/DDBJ databases">
        <title>Pseudopuniceibacterium sp. HQ09 islated from Antarctica.</title>
        <authorList>
            <person name="Liao L."/>
            <person name="Su S."/>
            <person name="Chen B."/>
            <person name="Yu Y."/>
        </authorList>
    </citation>
    <scope>NUCLEOTIDE SEQUENCE [LARGE SCALE GENOMIC DNA]</scope>
    <source>
        <strain evidence="8 9">HQ09</strain>
    </source>
</reference>
<keyword evidence="2 5" id="KW-0808">Transferase</keyword>
<dbReference type="Proteomes" id="UP000594118">
    <property type="component" value="Chromosome"/>
</dbReference>
<organism evidence="8 9">
    <name type="scientific">Pseudooceanicola spongiae</name>
    <dbReference type="NCBI Taxonomy" id="2613965"/>
    <lineage>
        <taxon>Bacteria</taxon>
        <taxon>Pseudomonadati</taxon>
        <taxon>Pseudomonadota</taxon>
        <taxon>Alphaproteobacteria</taxon>
        <taxon>Rhodobacterales</taxon>
        <taxon>Paracoccaceae</taxon>
        <taxon>Pseudooceanicola</taxon>
    </lineage>
</organism>
<dbReference type="NCBIfam" id="TIGR03534">
    <property type="entry name" value="RF_mod_PrmC"/>
    <property type="match status" value="1"/>
</dbReference>
<keyword evidence="3 5" id="KW-0949">S-adenosyl-L-methionine</keyword>
<gene>
    <name evidence="5 8" type="primary">prmC</name>
    <name evidence="8" type="ORF">F3W81_05025</name>
</gene>
<evidence type="ECO:0000256" key="1">
    <source>
        <dbReference type="ARBA" id="ARBA00022603"/>
    </source>
</evidence>
<dbReference type="Pfam" id="PF17827">
    <property type="entry name" value="PrmC_N"/>
    <property type="match status" value="1"/>
</dbReference>
<evidence type="ECO:0000259" key="7">
    <source>
        <dbReference type="Pfam" id="PF17827"/>
    </source>
</evidence>
<dbReference type="GO" id="GO:0102559">
    <property type="term" value="F:peptide chain release factor N(5)-glutamine methyltransferase activity"/>
    <property type="evidence" value="ECO:0007669"/>
    <property type="project" value="UniProtKB-EC"/>
</dbReference>
<dbReference type="Gene3D" id="1.10.8.10">
    <property type="entry name" value="DNA helicase RuvA subunit, C-terminal domain"/>
    <property type="match status" value="1"/>
</dbReference>
<dbReference type="PROSITE" id="PS00092">
    <property type="entry name" value="N6_MTASE"/>
    <property type="match status" value="1"/>
</dbReference>
<evidence type="ECO:0000256" key="2">
    <source>
        <dbReference type="ARBA" id="ARBA00022679"/>
    </source>
</evidence>
<feature type="binding site" evidence="5">
    <location>
        <position position="183"/>
    </location>
    <ligand>
        <name>S-adenosyl-L-methionine</name>
        <dbReference type="ChEBI" id="CHEBI:59789"/>
    </ligand>
</feature>
<dbReference type="InterPro" id="IPR050320">
    <property type="entry name" value="N5-glutamine_MTase"/>
</dbReference>
<dbReference type="PANTHER" id="PTHR18895:SF74">
    <property type="entry name" value="MTRF1L RELEASE FACTOR GLUTAMINE METHYLTRANSFERASE"/>
    <property type="match status" value="1"/>
</dbReference>